<dbReference type="PANTHER" id="PTHR43581">
    <property type="entry name" value="ATP/GTP PHOSPHATASE"/>
    <property type="match status" value="1"/>
</dbReference>
<reference evidence="2 3" key="1">
    <citation type="submission" date="2024-06" db="EMBL/GenBank/DDBJ databases">
        <title>Genomic Encyclopedia of Type Strains, Phase IV (KMG-IV): sequencing the most valuable type-strain genomes for metagenomic binning, comparative biology and taxonomic classification.</title>
        <authorList>
            <person name="Goeker M."/>
        </authorList>
    </citation>
    <scope>NUCLEOTIDE SEQUENCE [LARGE SCALE GENOMIC DNA]</scope>
    <source>
        <strain evidence="2 3">DSM 21331</strain>
    </source>
</reference>
<dbReference type="RefSeq" id="WP_238282852.1">
    <property type="nucleotide sequence ID" value="NZ_BPQL01000202.1"/>
</dbReference>
<dbReference type="PANTHER" id="PTHR43581:SF2">
    <property type="entry name" value="EXCINUCLEASE ATPASE SUBUNIT"/>
    <property type="match status" value="1"/>
</dbReference>
<dbReference type="Proteomes" id="UP001549145">
    <property type="component" value="Unassembled WGS sequence"/>
</dbReference>
<protein>
    <submittedName>
        <fullName evidence="2">ATP-binding protein involved in virulence</fullName>
    </submittedName>
</protein>
<dbReference type="InterPro" id="IPR027417">
    <property type="entry name" value="P-loop_NTPase"/>
</dbReference>
<dbReference type="Pfam" id="PF13304">
    <property type="entry name" value="AAA_21"/>
    <property type="match status" value="1"/>
</dbReference>
<organism evidence="2 3">
    <name type="scientific">Methylobacterium goesingense</name>
    <dbReference type="NCBI Taxonomy" id="243690"/>
    <lineage>
        <taxon>Bacteria</taxon>
        <taxon>Pseudomonadati</taxon>
        <taxon>Pseudomonadota</taxon>
        <taxon>Alphaproteobacteria</taxon>
        <taxon>Hyphomicrobiales</taxon>
        <taxon>Methylobacteriaceae</taxon>
        <taxon>Methylobacterium</taxon>
    </lineage>
</organism>
<keyword evidence="3" id="KW-1185">Reference proteome</keyword>
<dbReference type="GO" id="GO:0005524">
    <property type="term" value="F:ATP binding"/>
    <property type="evidence" value="ECO:0007669"/>
    <property type="project" value="UniProtKB-KW"/>
</dbReference>
<evidence type="ECO:0000313" key="2">
    <source>
        <dbReference type="EMBL" id="MET3695631.1"/>
    </source>
</evidence>
<dbReference type="SUPFAM" id="SSF52540">
    <property type="entry name" value="P-loop containing nucleoside triphosphate hydrolases"/>
    <property type="match status" value="1"/>
</dbReference>
<dbReference type="InterPro" id="IPR003959">
    <property type="entry name" value="ATPase_AAA_core"/>
</dbReference>
<dbReference type="Gene3D" id="3.40.50.300">
    <property type="entry name" value="P-loop containing nucleotide triphosphate hydrolases"/>
    <property type="match status" value="1"/>
</dbReference>
<dbReference type="InterPro" id="IPR051396">
    <property type="entry name" value="Bact_Antivir_Def_Nuclease"/>
</dbReference>
<feature type="domain" description="ATPase AAA-type core" evidence="1">
    <location>
        <begin position="361"/>
        <end position="433"/>
    </location>
</feature>
<evidence type="ECO:0000313" key="3">
    <source>
        <dbReference type="Proteomes" id="UP001549145"/>
    </source>
</evidence>
<comment type="caution">
    <text evidence="2">The sequence shown here is derived from an EMBL/GenBank/DDBJ whole genome shotgun (WGS) entry which is preliminary data.</text>
</comment>
<name>A0ABV2LCQ2_9HYPH</name>
<dbReference type="EMBL" id="JBEPMM010000036">
    <property type="protein sequence ID" value="MET3695631.1"/>
    <property type="molecule type" value="Genomic_DNA"/>
</dbReference>
<keyword evidence="2" id="KW-0547">Nucleotide-binding</keyword>
<proteinExistence type="predicted"/>
<sequence length="461" mass="52371">MEMNEVSKPQLEYFKIEGLHGRQDVSFSMSGRIGVFIADNGSGKTTALFILQSILKNEFSKLSKFKYERIHIKFTDSDIFTFSPKDYDHSRKMLFFRNLLRNSTMSHKQISRLITMAKKNPVGSLREDPIFAHAARLSRMPPGIFASRLRSIDVEPDGELDLVVLSEDSSVTKLRAFLKSQFNHSVIYLPTYRRVEQDLEELVDSAEEEGSFTALDIHFGMKDVEDRLSKSTKQIRDHFVESYGQVSGQMLGQLADNTPVSEQMKRRLSDRSSIELVLGRVADYVSDTQRTLILKLFDEDRLLENGHLSFFLSSLIESYEQVREVDTALQRYAQVCNSYLSNKEMRYDGLNAIVSVYETIGGSKLDLATLSSGEKQILGVMSELYLGDKSSYIVIFDEPELSLSMDWQKKILVDVAASEKTFCLIAATHSPFVFENELDGYARSLEVKFRAPLAGEKHDVA</sequence>
<gene>
    <name evidence="2" type="ORF">ABID43_005200</name>
</gene>
<evidence type="ECO:0000259" key="1">
    <source>
        <dbReference type="Pfam" id="PF13304"/>
    </source>
</evidence>
<accession>A0ABV2LCQ2</accession>
<keyword evidence="2" id="KW-0067">ATP-binding</keyword>